<gene>
    <name evidence="1" type="ORF">BJ508DRAFT_59928</name>
</gene>
<dbReference type="EMBL" id="ML119646">
    <property type="protein sequence ID" value="RPA87438.1"/>
    <property type="molecule type" value="Genomic_DNA"/>
</dbReference>
<organism evidence="1 2">
    <name type="scientific">Ascobolus immersus RN42</name>
    <dbReference type="NCBI Taxonomy" id="1160509"/>
    <lineage>
        <taxon>Eukaryota</taxon>
        <taxon>Fungi</taxon>
        <taxon>Dikarya</taxon>
        <taxon>Ascomycota</taxon>
        <taxon>Pezizomycotina</taxon>
        <taxon>Pezizomycetes</taxon>
        <taxon>Pezizales</taxon>
        <taxon>Ascobolaceae</taxon>
        <taxon>Ascobolus</taxon>
    </lineage>
</organism>
<reference evidence="1 2" key="1">
    <citation type="journal article" date="2018" name="Nat. Ecol. Evol.">
        <title>Pezizomycetes genomes reveal the molecular basis of ectomycorrhizal truffle lifestyle.</title>
        <authorList>
            <person name="Murat C."/>
            <person name="Payen T."/>
            <person name="Noel B."/>
            <person name="Kuo A."/>
            <person name="Morin E."/>
            <person name="Chen J."/>
            <person name="Kohler A."/>
            <person name="Krizsan K."/>
            <person name="Balestrini R."/>
            <person name="Da Silva C."/>
            <person name="Montanini B."/>
            <person name="Hainaut M."/>
            <person name="Levati E."/>
            <person name="Barry K.W."/>
            <person name="Belfiori B."/>
            <person name="Cichocki N."/>
            <person name="Clum A."/>
            <person name="Dockter R.B."/>
            <person name="Fauchery L."/>
            <person name="Guy J."/>
            <person name="Iotti M."/>
            <person name="Le Tacon F."/>
            <person name="Lindquist E.A."/>
            <person name="Lipzen A."/>
            <person name="Malagnac F."/>
            <person name="Mello A."/>
            <person name="Molinier V."/>
            <person name="Miyauchi S."/>
            <person name="Poulain J."/>
            <person name="Riccioni C."/>
            <person name="Rubini A."/>
            <person name="Sitrit Y."/>
            <person name="Splivallo R."/>
            <person name="Traeger S."/>
            <person name="Wang M."/>
            <person name="Zifcakova L."/>
            <person name="Wipf D."/>
            <person name="Zambonelli A."/>
            <person name="Paolocci F."/>
            <person name="Nowrousian M."/>
            <person name="Ottonello S."/>
            <person name="Baldrian P."/>
            <person name="Spatafora J.W."/>
            <person name="Henrissat B."/>
            <person name="Nagy L.G."/>
            <person name="Aury J.M."/>
            <person name="Wincker P."/>
            <person name="Grigoriev I.V."/>
            <person name="Bonfante P."/>
            <person name="Martin F.M."/>
        </authorList>
    </citation>
    <scope>NUCLEOTIDE SEQUENCE [LARGE SCALE GENOMIC DNA]</scope>
    <source>
        <strain evidence="1 2">RN42</strain>
    </source>
</reference>
<name>A0A3N4IRS2_ASCIM</name>
<accession>A0A3N4IRS2</accession>
<dbReference type="Proteomes" id="UP000275078">
    <property type="component" value="Unassembled WGS sequence"/>
</dbReference>
<protein>
    <submittedName>
        <fullName evidence="1">Uncharacterized protein</fullName>
    </submittedName>
</protein>
<sequence>MATNYCSLPNELRLEIHHHLDDWRDLLAYRHIDKRNYGLINLEKYRKDNPVRESEQRIVETFMGYYFGDEEQHYPTFLFKLLLETSGIRLRDPTSYATSVPRRSEELYSELKTPRSPDMLSEFRVRNLLRVLRRILNEKTTFVLGRNLDNEHTLTKLGDFLFNFLNCWYGQRELWPTFHDYGRLQLLERIQSQISFWISVLSETRPSRLPRDFSPFKRSELNRTMRITFGFDITTLLTPYYDTPVEDLTDEDLQNLTRELQKIRSVRQDFIAAYDELNGLNKDIWYKAFASCGLEFVAE</sequence>
<evidence type="ECO:0000313" key="1">
    <source>
        <dbReference type="EMBL" id="RPA87438.1"/>
    </source>
</evidence>
<evidence type="ECO:0000313" key="2">
    <source>
        <dbReference type="Proteomes" id="UP000275078"/>
    </source>
</evidence>
<keyword evidence="2" id="KW-1185">Reference proteome</keyword>
<proteinExistence type="predicted"/>
<dbReference type="AlphaFoldDB" id="A0A3N4IRS2"/>